<keyword evidence="1" id="KW-0812">Transmembrane</keyword>
<dbReference type="AlphaFoldDB" id="A0A367IPG1"/>
<comment type="caution">
    <text evidence="2">The sequence shown here is derived from an EMBL/GenBank/DDBJ whole genome shotgun (WGS) entry which is preliminary data.</text>
</comment>
<evidence type="ECO:0000313" key="2">
    <source>
        <dbReference type="EMBL" id="RCH79543.1"/>
    </source>
</evidence>
<reference evidence="2 3" key="1">
    <citation type="journal article" date="2018" name="G3 (Bethesda)">
        <title>Phylogenetic and Phylogenomic Definition of Rhizopus Species.</title>
        <authorList>
            <person name="Gryganskyi A.P."/>
            <person name="Golan J."/>
            <person name="Dolatabadi S."/>
            <person name="Mondo S."/>
            <person name="Robb S."/>
            <person name="Idnurm A."/>
            <person name="Muszewska A."/>
            <person name="Steczkiewicz K."/>
            <person name="Masonjones S."/>
            <person name="Liao H.L."/>
            <person name="Gajdeczka M.T."/>
            <person name="Anike F."/>
            <person name="Vuek A."/>
            <person name="Anishchenko I.M."/>
            <person name="Voigt K."/>
            <person name="de Hoog G.S."/>
            <person name="Smith M.E."/>
            <person name="Heitman J."/>
            <person name="Vilgalys R."/>
            <person name="Stajich J.E."/>
        </authorList>
    </citation>
    <scope>NUCLEOTIDE SEQUENCE [LARGE SCALE GENOMIC DNA]</scope>
    <source>
        <strain evidence="2 3">LSU 92-RS-03</strain>
    </source>
</reference>
<dbReference type="STRING" id="4846.A0A367IPG1"/>
<keyword evidence="1" id="KW-0472">Membrane</keyword>
<accession>A0A367IPG1</accession>
<organism evidence="2 3">
    <name type="scientific">Rhizopus stolonifer</name>
    <name type="common">Rhizopus nigricans</name>
    <dbReference type="NCBI Taxonomy" id="4846"/>
    <lineage>
        <taxon>Eukaryota</taxon>
        <taxon>Fungi</taxon>
        <taxon>Fungi incertae sedis</taxon>
        <taxon>Mucoromycota</taxon>
        <taxon>Mucoromycotina</taxon>
        <taxon>Mucoromycetes</taxon>
        <taxon>Mucorales</taxon>
        <taxon>Mucorineae</taxon>
        <taxon>Rhizopodaceae</taxon>
        <taxon>Rhizopus</taxon>
    </lineage>
</organism>
<evidence type="ECO:0000313" key="3">
    <source>
        <dbReference type="Proteomes" id="UP000253551"/>
    </source>
</evidence>
<keyword evidence="3" id="KW-1185">Reference proteome</keyword>
<dbReference type="EMBL" id="PJQM01006513">
    <property type="protein sequence ID" value="RCH79543.1"/>
    <property type="molecule type" value="Genomic_DNA"/>
</dbReference>
<dbReference type="OrthoDB" id="28975at2759"/>
<sequence length="432" mass="50301">MNSLKLSDKWRNSLARGSMSFSVRQKKDERSEIRRNVVDKIELPDDSEEHLFLDIQAADEVCINPAVVFPYSNRQRESRITIMREESEQWDTFFDPQYTFGCFIHHIAKTNSSTYYYNGKWPLEYEDIVGMASKYSKRLMTKHVGVDDDTSIVSGIEEDVFLIPSVPNPTLPNMNLMKLMGKLDDIEEEYDDDDDDDGNSLSRHRGSMMRIDILPCSPNSLHADKVEDEIVWRKKLGLLNAIQHLVFNEKQDGTHDSAFEGSRTARIQRQIKDRAEKIKKKAHADRRHHDNRESMVYEEMKDIKIRESVVSFRDIQEKHMDLDTIESQEEKHSNRQSFYLFVFGFLFPPLWIINFALGMKKSDNQTEASKSIDKKWRKYSRNAFVISLLAFTVSLLIVVATKPGSVGFRQNLGEYLQEDVVLFDDENFLLDV</sequence>
<feature type="transmembrane region" description="Helical" evidence="1">
    <location>
        <begin position="338"/>
        <end position="358"/>
    </location>
</feature>
<evidence type="ECO:0000256" key="1">
    <source>
        <dbReference type="SAM" id="Phobius"/>
    </source>
</evidence>
<name>A0A367IPG1_RHIST</name>
<feature type="transmembrane region" description="Helical" evidence="1">
    <location>
        <begin position="379"/>
        <end position="400"/>
    </location>
</feature>
<protein>
    <submittedName>
        <fullName evidence="2">Uncharacterized protein</fullName>
    </submittedName>
</protein>
<proteinExistence type="predicted"/>
<gene>
    <name evidence="2" type="ORF">CU098_004182</name>
</gene>
<keyword evidence="1" id="KW-1133">Transmembrane helix</keyword>
<dbReference type="Proteomes" id="UP000253551">
    <property type="component" value="Unassembled WGS sequence"/>
</dbReference>